<sequence>MDFKFSRVNYKSLDGLLNQEDRPAFSIDQTNIDPIELYKLNAYGMVKYAVGEDFAPDALQKRKKRYAMSEKPPLPQSGTRKLELSRTALICPECSIPWWHFSISSLHSSWRNTVTIILPT</sequence>
<name>A0A6H5GQ45_9HEMI</name>
<evidence type="ECO:0000313" key="2">
    <source>
        <dbReference type="Proteomes" id="UP000479000"/>
    </source>
</evidence>
<organism evidence="1 2">
    <name type="scientific">Nesidiocoris tenuis</name>
    <dbReference type="NCBI Taxonomy" id="355587"/>
    <lineage>
        <taxon>Eukaryota</taxon>
        <taxon>Metazoa</taxon>
        <taxon>Ecdysozoa</taxon>
        <taxon>Arthropoda</taxon>
        <taxon>Hexapoda</taxon>
        <taxon>Insecta</taxon>
        <taxon>Pterygota</taxon>
        <taxon>Neoptera</taxon>
        <taxon>Paraneoptera</taxon>
        <taxon>Hemiptera</taxon>
        <taxon>Heteroptera</taxon>
        <taxon>Panheteroptera</taxon>
        <taxon>Cimicomorpha</taxon>
        <taxon>Miridae</taxon>
        <taxon>Dicyphina</taxon>
        <taxon>Nesidiocoris</taxon>
    </lineage>
</organism>
<reference evidence="1 2" key="1">
    <citation type="submission" date="2020-02" db="EMBL/GenBank/DDBJ databases">
        <authorList>
            <person name="Ferguson B K."/>
        </authorList>
    </citation>
    <scope>NUCLEOTIDE SEQUENCE [LARGE SCALE GENOMIC DNA]</scope>
</reference>
<dbReference type="AlphaFoldDB" id="A0A6H5GQ45"/>
<evidence type="ECO:0000313" key="1">
    <source>
        <dbReference type="EMBL" id="CAB0003899.1"/>
    </source>
</evidence>
<proteinExistence type="predicted"/>
<gene>
    <name evidence="1" type="ORF">NTEN_LOCUS9376</name>
</gene>
<dbReference type="EMBL" id="CADCXU010014144">
    <property type="protein sequence ID" value="CAB0003899.1"/>
    <property type="molecule type" value="Genomic_DNA"/>
</dbReference>
<dbReference type="Proteomes" id="UP000479000">
    <property type="component" value="Unassembled WGS sequence"/>
</dbReference>
<keyword evidence="2" id="KW-1185">Reference proteome</keyword>
<accession>A0A6H5GQ45</accession>
<protein>
    <submittedName>
        <fullName evidence="1">Uncharacterized protein</fullName>
    </submittedName>
</protein>